<evidence type="ECO:0000256" key="2">
    <source>
        <dbReference type="ARBA" id="ARBA00040540"/>
    </source>
</evidence>
<dbReference type="PANTHER" id="PTHR22997">
    <property type="entry name" value="PIH1 DOMAIN-CONTAINING PROTEIN 1"/>
    <property type="match status" value="1"/>
</dbReference>
<dbReference type="GO" id="GO:0097255">
    <property type="term" value="C:R2TP complex"/>
    <property type="evidence" value="ECO:0007669"/>
    <property type="project" value="TreeGrafter"/>
</dbReference>
<dbReference type="Pfam" id="PF18201">
    <property type="entry name" value="PIH1_CS"/>
    <property type="match status" value="1"/>
</dbReference>
<dbReference type="EMBL" id="GEEE01008357">
    <property type="protein sequence ID" value="JAP54868.1"/>
    <property type="molecule type" value="Transcribed_RNA"/>
</dbReference>
<evidence type="ECO:0000256" key="3">
    <source>
        <dbReference type="ARBA" id="ARBA00046233"/>
    </source>
</evidence>
<accession>A0A0X3PTL2</accession>
<name>A0A0X3PTL2_SCHSO</name>
<dbReference type="InterPro" id="IPR041442">
    <property type="entry name" value="PIH1D1/2/3_CS-like"/>
</dbReference>
<dbReference type="InterPro" id="IPR012981">
    <property type="entry name" value="PIH1_N"/>
</dbReference>
<evidence type="ECO:0000259" key="6">
    <source>
        <dbReference type="Pfam" id="PF18201"/>
    </source>
</evidence>
<dbReference type="GO" id="GO:0006364">
    <property type="term" value="P:rRNA processing"/>
    <property type="evidence" value="ECO:0007669"/>
    <property type="project" value="TreeGrafter"/>
</dbReference>
<feature type="domain" description="PIH1D1/2/3 CS-like" evidence="6">
    <location>
        <begin position="118"/>
        <end position="189"/>
    </location>
</feature>
<evidence type="ECO:0000259" key="5">
    <source>
        <dbReference type="Pfam" id="PF08190"/>
    </source>
</evidence>
<dbReference type="GO" id="GO:0000492">
    <property type="term" value="P:box C/D snoRNP assembly"/>
    <property type="evidence" value="ECO:0007669"/>
    <property type="project" value="TreeGrafter"/>
</dbReference>
<evidence type="ECO:0000313" key="7">
    <source>
        <dbReference type="EMBL" id="JAP54868.1"/>
    </source>
</evidence>
<dbReference type="GO" id="GO:1990904">
    <property type="term" value="C:ribonucleoprotein complex"/>
    <property type="evidence" value="ECO:0007669"/>
    <property type="project" value="TreeGrafter"/>
</dbReference>
<organism evidence="7">
    <name type="scientific">Schistocephalus solidus</name>
    <name type="common">Tapeworm</name>
    <dbReference type="NCBI Taxonomy" id="70667"/>
    <lineage>
        <taxon>Eukaryota</taxon>
        <taxon>Metazoa</taxon>
        <taxon>Spiralia</taxon>
        <taxon>Lophotrochozoa</taxon>
        <taxon>Platyhelminthes</taxon>
        <taxon>Cestoda</taxon>
        <taxon>Eucestoda</taxon>
        <taxon>Diphyllobothriidea</taxon>
        <taxon>Diphyllobothriidae</taxon>
        <taxon>Schistocephalus</taxon>
    </lineage>
</organism>
<dbReference type="InterPro" id="IPR050734">
    <property type="entry name" value="PIH1/Kintoun_subfamily"/>
</dbReference>
<reference evidence="7" key="1">
    <citation type="submission" date="2016-01" db="EMBL/GenBank/DDBJ databases">
        <title>Reference transcriptome for the parasite Schistocephalus solidus: insights into the molecular evolution of parasitism.</title>
        <authorList>
            <person name="Hebert F.O."/>
            <person name="Grambauer S."/>
            <person name="Barber I."/>
            <person name="Landry C.R."/>
            <person name="Aubin-Horth N."/>
        </authorList>
    </citation>
    <scope>NUCLEOTIDE SEQUENCE</scope>
</reference>
<comment type="similarity">
    <text evidence="1">Belongs to the PIH1 family.</text>
</comment>
<evidence type="ECO:0000256" key="4">
    <source>
        <dbReference type="SAM" id="MobiDB-lite"/>
    </source>
</evidence>
<proteinExistence type="inferred from homology"/>
<protein>
    <recommendedName>
        <fullName evidence="2">PIH1 domain-containing protein 1</fullName>
    </recommendedName>
</protein>
<feature type="domain" description="PIH1 N-terminal" evidence="5">
    <location>
        <begin position="26"/>
        <end position="74"/>
    </location>
</feature>
<feature type="region of interest" description="Disordered" evidence="4">
    <location>
        <begin position="80"/>
        <end position="113"/>
    </location>
</feature>
<dbReference type="AlphaFoldDB" id="A0A0X3PTL2"/>
<dbReference type="Pfam" id="PF08190">
    <property type="entry name" value="PIH1"/>
    <property type="match status" value="1"/>
</dbReference>
<sequence>MPESRVPLTTLSSILTSSKKSKGRRSSRLFLMTVIIEGLENKFKIQLNRDWIVLKNKKCMGTLQEQFIRTKARPAIIEMEPSDSESSLSTPSGGVPKEPVKPKTSTPSMRLTAVPNPEAPEFLVAEINLPEVASSRGLNLEVGKQTISLRTRSNVYELAAELRWPVNKDATVAEFNRDSKTLFVTMPIVV</sequence>
<dbReference type="PANTHER" id="PTHR22997:SF0">
    <property type="entry name" value="PIH1 DOMAIN-CONTAINING PROTEIN 1"/>
    <property type="match status" value="1"/>
</dbReference>
<evidence type="ECO:0000256" key="1">
    <source>
        <dbReference type="ARBA" id="ARBA00008511"/>
    </source>
</evidence>
<gene>
    <name evidence="7" type="primary">PIHD1</name>
    <name evidence="7" type="ORF">TR162840</name>
</gene>
<dbReference type="GO" id="GO:0005737">
    <property type="term" value="C:cytoplasm"/>
    <property type="evidence" value="ECO:0007669"/>
    <property type="project" value="TreeGrafter"/>
</dbReference>
<comment type="function">
    <text evidence="3">Involved in the assembly of C/D box small nucleolar ribonucleoprotein (snoRNP) particles. Recruits the SWI/SNF complex to the core promoter of rRNA genes and enhances pre-rRNA transcription. Mediates interaction of TELO2 with the R2TP complex which is necessary for the stability of MTOR and SMG1. Positively regulates the assembly and activity of the mTORC1 complex.</text>
</comment>